<proteinExistence type="predicted"/>
<keyword evidence="3" id="KW-1185">Reference proteome</keyword>
<gene>
    <name evidence="2" type="ORF">PFLUV_G00208420</name>
</gene>
<reference evidence="2 3" key="1">
    <citation type="submission" date="2019-06" db="EMBL/GenBank/DDBJ databases">
        <title>A chromosome-scale genome assembly of the European perch, Perca fluviatilis.</title>
        <authorList>
            <person name="Roques C."/>
            <person name="Zahm M."/>
            <person name="Cabau C."/>
            <person name="Klopp C."/>
            <person name="Bouchez O."/>
            <person name="Donnadieu C."/>
            <person name="Kuhl H."/>
            <person name="Gislard M."/>
            <person name="Guendouz S."/>
            <person name="Journot L."/>
            <person name="Haffray P."/>
            <person name="Bestin A."/>
            <person name="Morvezen R."/>
            <person name="Feron R."/>
            <person name="Wen M."/>
            <person name="Jouanno E."/>
            <person name="Herpin A."/>
            <person name="Schartl M."/>
            <person name="Postlethwait J."/>
            <person name="Schaerlinger B."/>
            <person name="Chardard D."/>
            <person name="Lecocq T."/>
            <person name="Poncet C."/>
            <person name="Jaffrelo L."/>
            <person name="Lampietro C."/>
            <person name="Guiguen Y."/>
        </authorList>
    </citation>
    <scope>NUCLEOTIDE SEQUENCE [LARGE SCALE GENOMIC DNA]</scope>
    <source>
        <tissue evidence="2">Blood</tissue>
    </source>
</reference>
<organism evidence="2 3">
    <name type="scientific">Perca fluviatilis</name>
    <name type="common">European perch</name>
    <dbReference type="NCBI Taxonomy" id="8168"/>
    <lineage>
        <taxon>Eukaryota</taxon>
        <taxon>Metazoa</taxon>
        <taxon>Chordata</taxon>
        <taxon>Craniata</taxon>
        <taxon>Vertebrata</taxon>
        <taxon>Euteleostomi</taxon>
        <taxon>Actinopterygii</taxon>
        <taxon>Neopterygii</taxon>
        <taxon>Teleostei</taxon>
        <taxon>Neoteleostei</taxon>
        <taxon>Acanthomorphata</taxon>
        <taxon>Eupercaria</taxon>
        <taxon>Perciformes</taxon>
        <taxon>Percoidei</taxon>
        <taxon>Percidae</taxon>
        <taxon>Percinae</taxon>
        <taxon>Perca</taxon>
    </lineage>
</organism>
<comment type="caution">
    <text evidence="2">The sequence shown here is derived from an EMBL/GenBank/DDBJ whole genome shotgun (WGS) entry which is preliminary data.</text>
</comment>
<dbReference type="Proteomes" id="UP000465112">
    <property type="component" value="Unassembled WGS sequence"/>
</dbReference>
<name>A0A6A5DSG7_PERFL</name>
<evidence type="ECO:0008006" key="4">
    <source>
        <dbReference type="Google" id="ProtNLM"/>
    </source>
</evidence>
<keyword evidence="1" id="KW-0732">Signal</keyword>
<feature type="signal peptide" evidence="1">
    <location>
        <begin position="1"/>
        <end position="16"/>
    </location>
</feature>
<sequence length="186" mass="19597">MHCVLAVLVSVSPQHAQLVLQVADPLGESSSVGLRPLLRLPARLLHLPLVPALHLRRHRLEEVLGHLQSVHVVLLLGKGGFTGLLSKHLQSLGLCGPRSPCSPCGPSGLSPSPEMLLVELTSVPASLPVPEAGFGPAAAAALCGRRQASAPPRTILHHVPILQVLLLPLGVDTEHRTLLGPNHRDS</sequence>
<protein>
    <recommendedName>
        <fullName evidence="4">Secreted protein</fullName>
    </recommendedName>
</protein>
<dbReference type="AlphaFoldDB" id="A0A6A5DSG7"/>
<evidence type="ECO:0000313" key="3">
    <source>
        <dbReference type="Proteomes" id="UP000465112"/>
    </source>
</evidence>
<dbReference type="EMBL" id="VHII01000018">
    <property type="protein sequence ID" value="KAF1376231.1"/>
    <property type="molecule type" value="Genomic_DNA"/>
</dbReference>
<evidence type="ECO:0000313" key="2">
    <source>
        <dbReference type="EMBL" id="KAF1376231.1"/>
    </source>
</evidence>
<evidence type="ECO:0000256" key="1">
    <source>
        <dbReference type="SAM" id="SignalP"/>
    </source>
</evidence>
<accession>A0A6A5DSG7</accession>
<feature type="chain" id="PRO_5025574346" description="Secreted protein" evidence="1">
    <location>
        <begin position="17"/>
        <end position="186"/>
    </location>
</feature>